<dbReference type="PROSITE" id="PS00041">
    <property type="entry name" value="HTH_ARAC_FAMILY_1"/>
    <property type="match status" value="1"/>
</dbReference>
<dbReference type="RefSeq" id="WP_068885163.1">
    <property type="nucleotide sequence ID" value="NZ_LNTU01000040.1"/>
</dbReference>
<keyword evidence="4" id="KW-0804">Transcription</keyword>
<dbReference type="PROSITE" id="PS01124">
    <property type="entry name" value="HTH_ARAC_FAMILY_2"/>
    <property type="match status" value="1"/>
</dbReference>
<comment type="caution">
    <text evidence="7">The sequence shown here is derived from an EMBL/GenBank/DDBJ whole genome shotgun (WGS) entry which is preliminary data.</text>
</comment>
<dbReference type="InterPro" id="IPR020449">
    <property type="entry name" value="Tscrpt_reg_AraC-type_HTH"/>
</dbReference>
<dbReference type="Proteomes" id="UP000070107">
    <property type="component" value="Unassembled WGS sequence"/>
</dbReference>
<evidence type="ECO:0000313" key="7">
    <source>
        <dbReference type="EMBL" id="KXF74928.1"/>
    </source>
</evidence>
<dbReference type="SUPFAM" id="SSF46689">
    <property type="entry name" value="Homeodomain-like"/>
    <property type="match status" value="2"/>
</dbReference>
<evidence type="ECO:0000256" key="1">
    <source>
        <dbReference type="ARBA" id="ARBA00023015"/>
    </source>
</evidence>
<dbReference type="OrthoDB" id="9803764at2"/>
<dbReference type="InterPro" id="IPR003313">
    <property type="entry name" value="AraC-bd"/>
</dbReference>
<organism evidence="7 8">
    <name type="scientific">Paramesorhizobium deserti</name>
    <dbReference type="NCBI Taxonomy" id="1494590"/>
    <lineage>
        <taxon>Bacteria</taxon>
        <taxon>Pseudomonadati</taxon>
        <taxon>Pseudomonadota</taxon>
        <taxon>Alphaproteobacteria</taxon>
        <taxon>Hyphomicrobiales</taxon>
        <taxon>Phyllobacteriaceae</taxon>
        <taxon>Paramesorhizobium</taxon>
    </lineage>
</organism>
<dbReference type="InterPro" id="IPR018060">
    <property type="entry name" value="HTH_AraC"/>
</dbReference>
<dbReference type="InterPro" id="IPR018062">
    <property type="entry name" value="HTH_AraC-typ_CS"/>
</dbReference>
<evidence type="ECO:0000256" key="3">
    <source>
        <dbReference type="ARBA" id="ARBA00023159"/>
    </source>
</evidence>
<keyword evidence="3" id="KW-0010">Activator</keyword>
<sequence>MGNFVLQDLVDAGPAMRTVSLPRGRQTLHTMPTSCGYEIRDGSGYDWDGRKRGLAPFTVLQHCIGGQGNLRYENRTTVVRPGETLLLLIPHYHRYWLDQGERWEFFWISMNGEEALRIHRSILAITGPLLRLQEKTVDQLAHCCHRLMHDGETPGAASAIAYEAAMVLYDDVFGSHPTFAQEYRALQHVLSHIEAHLDQRLSVDELAEVAGFSRAHFSRIFAASEGLPPAEFVLQKRLRRAAKLLTKTADMPVKEVSALCGFEDPNYFSKVFRRLYGTSPSDFRTSGMYASVTGPTRRDELERNLK</sequence>
<evidence type="ECO:0000313" key="8">
    <source>
        <dbReference type="Proteomes" id="UP000070107"/>
    </source>
</evidence>
<proteinExistence type="predicted"/>
<dbReference type="Pfam" id="PF02311">
    <property type="entry name" value="AraC_binding"/>
    <property type="match status" value="1"/>
</dbReference>
<dbReference type="GO" id="GO:0043565">
    <property type="term" value="F:sequence-specific DNA binding"/>
    <property type="evidence" value="ECO:0007669"/>
    <property type="project" value="InterPro"/>
</dbReference>
<dbReference type="InterPro" id="IPR050204">
    <property type="entry name" value="AraC_XylS_family_regulators"/>
</dbReference>
<dbReference type="SMART" id="SM00342">
    <property type="entry name" value="HTH_ARAC"/>
    <property type="match status" value="1"/>
</dbReference>
<dbReference type="STRING" id="1494590.ATN84_22195"/>
<dbReference type="GO" id="GO:0003700">
    <property type="term" value="F:DNA-binding transcription factor activity"/>
    <property type="evidence" value="ECO:0007669"/>
    <property type="project" value="InterPro"/>
</dbReference>
<evidence type="ECO:0000256" key="5">
    <source>
        <dbReference type="SAM" id="MobiDB-lite"/>
    </source>
</evidence>
<feature type="domain" description="HTH araC/xylS-type" evidence="6">
    <location>
        <begin position="187"/>
        <end position="286"/>
    </location>
</feature>
<evidence type="ECO:0000256" key="4">
    <source>
        <dbReference type="ARBA" id="ARBA00023163"/>
    </source>
</evidence>
<dbReference type="SUPFAM" id="SSF51215">
    <property type="entry name" value="Regulatory protein AraC"/>
    <property type="match status" value="1"/>
</dbReference>
<protein>
    <submittedName>
        <fullName evidence="7">AraC family transcriptional regulator</fullName>
    </submittedName>
</protein>
<dbReference type="Pfam" id="PF12833">
    <property type="entry name" value="HTH_18"/>
    <property type="match status" value="1"/>
</dbReference>
<dbReference type="InterPro" id="IPR037923">
    <property type="entry name" value="HTH-like"/>
</dbReference>
<dbReference type="AlphaFoldDB" id="A0A135HNY5"/>
<accession>A0A135HNY5</accession>
<gene>
    <name evidence="7" type="ORF">ATN84_22195</name>
</gene>
<keyword evidence="2" id="KW-0238">DNA-binding</keyword>
<dbReference type="PRINTS" id="PR00032">
    <property type="entry name" value="HTHARAC"/>
</dbReference>
<feature type="region of interest" description="Disordered" evidence="5">
    <location>
        <begin position="287"/>
        <end position="306"/>
    </location>
</feature>
<dbReference type="Gene3D" id="2.60.120.280">
    <property type="entry name" value="Regulatory protein AraC"/>
    <property type="match status" value="1"/>
</dbReference>
<dbReference type="EMBL" id="LNTU01000040">
    <property type="protein sequence ID" value="KXF74928.1"/>
    <property type="molecule type" value="Genomic_DNA"/>
</dbReference>
<feature type="compositionally biased region" description="Basic and acidic residues" evidence="5">
    <location>
        <begin position="296"/>
        <end position="306"/>
    </location>
</feature>
<evidence type="ECO:0000256" key="2">
    <source>
        <dbReference type="ARBA" id="ARBA00023125"/>
    </source>
</evidence>
<dbReference type="Gene3D" id="1.10.10.60">
    <property type="entry name" value="Homeodomain-like"/>
    <property type="match status" value="2"/>
</dbReference>
<name>A0A135HNY5_9HYPH</name>
<evidence type="ECO:0000259" key="6">
    <source>
        <dbReference type="PROSITE" id="PS01124"/>
    </source>
</evidence>
<dbReference type="PANTHER" id="PTHR46796">
    <property type="entry name" value="HTH-TYPE TRANSCRIPTIONAL ACTIVATOR RHAS-RELATED"/>
    <property type="match status" value="1"/>
</dbReference>
<dbReference type="InterPro" id="IPR009057">
    <property type="entry name" value="Homeodomain-like_sf"/>
</dbReference>
<dbReference type="PANTHER" id="PTHR46796:SF6">
    <property type="entry name" value="ARAC SUBFAMILY"/>
    <property type="match status" value="1"/>
</dbReference>
<reference evidence="7 8" key="1">
    <citation type="submission" date="2015-11" db="EMBL/GenBank/DDBJ databases">
        <title>Draft genome sequence of Paramesorhizobium deserti A-3-E, a strain highly resistant to diverse beta-lactam antibiotics.</title>
        <authorList>
            <person name="Lv R."/>
            <person name="Yang X."/>
            <person name="Fang N."/>
            <person name="Guo J."/>
            <person name="Luo X."/>
            <person name="Peng F."/>
            <person name="Yang R."/>
            <person name="Cui Y."/>
            <person name="Fang C."/>
            <person name="Song Y."/>
        </authorList>
    </citation>
    <scope>NUCLEOTIDE SEQUENCE [LARGE SCALE GENOMIC DNA]</scope>
    <source>
        <strain evidence="7 8">A-3-E</strain>
    </source>
</reference>
<keyword evidence="1" id="KW-0805">Transcription regulation</keyword>
<keyword evidence="8" id="KW-1185">Reference proteome</keyword>